<dbReference type="Proteomes" id="UP001314205">
    <property type="component" value="Unassembled WGS sequence"/>
</dbReference>
<feature type="region of interest" description="Disordered" evidence="1">
    <location>
        <begin position="153"/>
        <end position="190"/>
    </location>
</feature>
<evidence type="ECO:0000259" key="2">
    <source>
        <dbReference type="PROSITE" id="PS51029"/>
    </source>
</evidence>
<feature type="domain" description="MADF" evidence="2">
    <location>
        <begin position="14"/>
        <end position="117"/>
    </location>
</feature>
<comment type="caution">
    <text evidence="3">The sequence shown here is derived from an EMBL/GenBank/DDBJ whole genome shotgun (WGS) entry which is preliminary data.</text>
</comment>
<keyword evidence="4" id="KW-1185">Reference proteome</keyword>
<dbReference type="AlphaFoldDB" id="A0AAV1KXR4"/>
<gene>
    <name evidence="3" type="ORF">PARMNEM_LOCUS7852</name>
</gene>
<evidence type="ECO:0000256" key="1">
    <source>
        <dbReference type="SAM" id="MobiDB-lite"/>
    </source>
</evidence>
<dbReference type="SMART" id="SM00595">
    <property type="entry name" value="MADF"/>
    <property type="match status" value="1"/>
</dbReference>
<dbReference type="EMBL" id="CAVLGL010000081">
    <property type="protein sequence ID" value="CAK1586969.1"/>
    <property type="molecule type" value="Genomic_DNA"/>
</dbReference>
<feature type="compositionally biased region" description="Polar residues" evidence="1">
    <location>
        <begin position="153"/>
        <end position="169"/>
    </location>
</feature>
<evidence type="ECO:0000313" key="3">
    <source>
        <dbReference type="EMBL" id="CAK1586969.1"/>
    </source>
</evidence>
<dbReference type="PROSITE" id="PS51029">
    <property type="entry name" value="MADF"/>
    <property type="match status" value="1"/>
</dbReference>
<protein>
    <recommendedName>
        <fullName evidence="2">MADF domain-containing protein</fullName>
    </recommendedName>
</protein>
<organism evidence="3 4">
    <name type="scientific">Parnassius mnemosyne</name>
    <name type="common">clouded apollo</name>
    <dbReference type="NCBI Taxonomy" id="213953"/>
    <lineage>
        <taxon>Eukaryota</taxon>
        <taxon>Metazoa</taxon>
        <taxon>Ecdysozoa</taxon>
        <taxon>Arthropoda</taxon>
        <taxon>Hexapoda</taxon>
        <taxon>Insecta</taxon>
        <taxon>Pterygota</taxon>
        <taxon>Neoptera</taxon>
        <taxon>Endopterygota</taxon>
        <taxon>Lepidoptera</taxon>
        <taxon>Glossata</taxon>
        <taxon>Ditrysia</taxon>
        <taxon>Papilionoidea</taxon>
        <taxon>Papilionidae</taxon>
        <taxon>Parnassiinae</taxon>
        <taxon>Parnassini</taxon>
        <taxon>Parnassius</taxon>
        <taxon>Driopa</taxon>
    </lineage>
</organism>
<sequence>MSTKKWEKLIDKEMLISLVEDRPVLWGKTLDKYNDNTASIAGWREICIILMEDFEAMEQRQRQEFGKLVMKKWRQMGDAWARTLKDKKNCKTSGSAVSNTKPYKYHNQMLFLKKVVAAVRGVKPITNIKHRRVGQSTYDWSAYTQTSGASHYQSQSYFSRPQPTDSALSPVQPVYSDASRPQSTDSALSPLQSVYSDATLDLSEF</sequence>
<reference evidence="3 4" key="1">
    <citation type="submission" date="2023-11" db="EMBL/GenBank/DDBJ databases">
        <authorList>
            <person name="Hedman E."/>
            <person name="Englund M."/>
            <person name="Stromberg M."/>
            <person name="Nyberg Akerstrom W."/>
            <person name="Nylinder S."/>
            <person name="Jareborg N."/>
            <person name="Kallberg Y."/>
            <person name="Kronander E."/>
        </authorList>
    </citation>
    <scope>NUCLEOTIDE SEQUENCE [LARGE SCALE GENOMIC DNA]</scope>
</reference>
<accession>A0AAV1KXR4</accession>
<name>A0AAV1KXR4_9NEOP</name>
<proteinExistence type="predicted"/>
<dbReference type="InterPro" id="IPR039353">
    <property type="entry name" value="TF_Adf1"/>
</dbReference>
<feature type="compositionally biased region" description="Polar residues" evidence="1">
    <location>
        <begin position="179"/>
        <end position="190"/>
    </location>
</feature>
<dbReference type="PANTHER" id="PTHR12243">
    <property type="entry name" value="MADF DOMAIN TRANSCRIPTION FACTOR"/>
    <property type="match status" value="1"/>
</dbReference>
<dbReference type="Pfam" id="PF10545">
    <property type="entry name" value="MADF_DNA_bdg"/>
    <property type="match status" value="1"/>
</dbReference>
<evidence type="ECO:0000313" key="4">
    <source>
        <dbReference type="Proteomes" id="UP001314205"/>
    </source>
</evidence>
<dbReference type="InterPro" id="IPR006578">
    <property type="entry name" value="MADF-dom"/>
</dbReference>
<dbReference type="PANTHER" id="PTHR12243:SF67">
    <property type="entry name" value="COREPRESSOR OF PANGOLIN, ISOFORM A-RELATED"/>
    <property type="match status" value="1"/>
</dbReference>